<proteinExistence type="predicted"/>
<dbReference type="InterPro" id="IPR027417">
    <property type="entry name" value="P-loop_NTPase"/>
</dbReference>
<sequence>MTAPDPLALLSGLVLDTGHTWGSSATDWQRDDAAAMLADDPRRHYALRGRGMSKTTDAAAVALALLLTRAPDRSRSHAYAVDAGQSRILLDTIGGLVGRSGLGGAVEVSARSVTVRATGASLAVEASDGASAYGLRPWLTVCDELGMWPATTNHRALWAAISSAVPKVPGSRLVAIGTAGSPSSLGAKVWQDATASPYWRTSLRPGPAPWWTAEDVEATRADLTASEWRRLILCEWAEGDDALTTPEDVAACIRGGSLTLPPVPGVEYVAALDVGTRRDLTGLAVGHAERRASGRVVVIDRVLSWRPGEGTGGRVDLSEVESATLRLCREYRVRRLRFDRMQAEQMTGNLARAGVRPVEYVFSSAGADKLARSLFVALRDRAVELPDDDELRAEASTVRLVETGPGTVKMSNPPGTHDDVLTAVGMVLADLTAQPDSGPGAIWSPIGRPAVVRTLHDARPTLPARLAVRQAARERTRAQRLAGLGLLVPGSANDPKRVNARR</sequence>
<reference evidence="1 2" key="1">
    <citation type="journal article" date="2009" name="Int. J. Syst. Evol. Microbiol.">
        <title>Nocardioides caeni sp. nov., isolated from wastewater.</title>
        <authorList>
            <person name="Yoon J.H."/>
            <person name="Kang S.J."/>
            <person name="Park S."/>
            <person name="Kim W."/>
            <person name="Oh T.K."/>
        </authorList>
    </citation>
    <scope>NUCLEOTIDE SEQUENCE [LARGE SCALE GENOMIC DNA]</scope>
    <source>
        <strain evidence="1 2">DSM 23134</strain>
    </source>
</reference>
<accession>A0A4S8N4C9</accession>
<evidence type="ECO:0000313" key="1">
    <source>
        <dbReference type="EMBL" id="THV10462.1"/>
    </source>
</evidence>
<dbReference type="Gene3D" id="3.30.420.240">
    <property type="match status" value="1"/>
</dbReference>
<dbReference type="OrthoDB" id="5142043at2"/>
<gene>
    <name evidence="1" type="ORF">E9934_14120</name>
</gene>
<dbReference type="Proteomes" id="UP000307087">
    <property type="component" value="Unassembled WGS sequence"/>
</dbReference>
<dbReference type="Gene3D" id="3.40.50.300">
    <property type="entry name" value="P-loop containing nucleotide triphosphate hydrolases"/>
    <property type="match status" value="1"/>
</dbReference>
<evidence type="ECO:0000313" key="2">
    <source>
        <dbReference type="Proteomes" id="UP000307087"/>
    </source>
</evidence>
<evidence type="ECO:0008006" key="3">
    <source>
        <dbReference type="Google" id="ProtNLM"/>
    </source>
</evidence>
<organism evidence="1 2">
    <name type="scientific">Nocardioides caeni</name>
    <dbReference type="NCBI Taxonomy" id="574700"/>
    <lineage>
        <taxon>Bacteria</taxon>
        <taxon>Bacillati</taxon>
        <taxon>Actinomycetota</taxon>
        <taxon>Actinomycetes</taxon>
        <taxon>Propionibacteriales</taxon>
        <taxon>Nocardioidaceae</taxon>
        <taxon>Nocardioides</taxon>
    </lineage>
</organism>
<comment type="caution">
    <text evidence="1">The sequence shown here is derived from an EMBL/GenBank/DDBJ whole genome shotgun (WGS) entry which is preliminary data.</text>
</comment>
<keyword evidence="2" id="KW-1185">Reference proteome</keyword>
<name>A0A4S8N4C9_9ACTN</name>
<protein>
    <recommendedName>
        <fullName evidence="3">Terminase</fullName>
    </recommendedName>
</protein>
<dbReference type="RefSeq" id="WP_136563540.1">
    <property type="nucleotide sequence ID" value="NZ_BAABLS010000006.1"/>
</dbReference>
<dbReference type="AlphaFoldDB" id="A0A4S8N4C9"/>
<dbReference type="EMBL" id="STGW01000010">
    <property type="protein sequence ID" value="THV10462.1"/>
    <property type="molecule type" value="Genomic_DNA"/>
</dbReference>